<evidence type="ECO:0000313" key="2">
    <source>
        <dbReference type="EMBL" id="KAK3253535.1"/>
    </source>
</evidence>
<dbReference type="InterPro" id="IPR036291">
    <property type="entry name" value="NAD(P)-bd_dom_sf"/>
</dbReference>
<dbReference type="Pfam" id="PF13380">
    <property type="entry name" value="CoA_binding_2"/>
    <property type="match status" value="1"/>
</dbReference>
<comment type="caution">
    <text evidence="2">The sequence shown here is derived from an EMBL/GenBank/DDBJ whole genome shotgun (WGS) entry which is preliminary data.</text>
</comment>
<dbReference type="SMART" id="SM00881">
    <property type="entry name" value="CoA_binding"/>
    <property type="match status" value="1"/>
</dbReference>
<feature type="domain" description="CoA-binding" evidence="1">
    <location>
        <begin position="7"/>
        <end position="96"/>
    </location>
</feature>
<name>A0AAE0CG63_9CHLO</name>
<dbReference type="EMBL" id="LGRX02024778">
    <property type="protein sequence ID" value="KAK3253535.1"/>
    <property type="molecule type" value="Genomic_DNA"/>
</dbReference>
<reference evidence="2 3" key="1">
    <citation type="journal article" date="2015" name="Genome Biol. Evol.">
        <title>Comparative Genomics of a Bacterivorous Green Alga Reveals Evolutionary Causalities and Consequences of Phago-Mixotrophic Mode of Nutrition.</title>
        <authorList>
            <person name="Burns J.A."/>
            <person name="Paasch A."/>
            <person name="Narechania A."/>
            <person name="Kim E."/>
        </authorList>
    </citation>
    <scope>NUCLEOTIDE SEQUENCE [LARGE SCALE GENOMIC DNA]</scope>
    <source>
        <strain evidence="2 3">PLY_AMNH</strain>
    </source>
</reference>
<sequence>MGRGEEMLDKRTWVVVGNHGRNPIVASLVDRLESNGKVVYRVNPYKKSDDFESIRDIPGARDIECLNLVVNPQVGMSVIEDAAMVGINNVFIQPGASNPDLIQLATSKGMEVHEGCVLVELKSKL</sequence>
<proteinExistence type="predicted"/>
<keyword evidence="3" id="KW-1185">Reference proteome</keyword>
<evidence type="ECO:0000259" key="1">
    <source>
        <dbReference type="SMART" id="SM00881"/>
    </source>
</evidence>
<accession>A0AAE0CG63</accession>
<evidence type="ECO:0000313" key="3">
    <source>
        <dbReference type="Proteomes" id="UP001190700"/>
    </source>
</evidence>
<dbReference type="AlphaFoldDB" id="A0AAE0CG63"/>
<dbReference type="InterPro" id="IPR003781">
    <property type="entry name" value="CoA-bd"/>
</dbReference>
<protein>
    <recommendedName>
        <fullName evidence="1">CoA-binding domain-containing protein</fullName>
    </recommendedName>
</protein>
<dbReference type="SUPFAM" id="SSF51735">
    <property type="entry name" value="NAD(P)-binding Rossmann-fold domains"/>
    <property type="match status" value="1"/>
</dbReference>
<gene>
    <name evidence="2" type="ORF">CYMTET_37220</name>
</gene>
<organism evidence="2 3">
    <name type="scientific">Cymbomonas tetramitiformis</name>
    <dbReference type="NCBI Taxonomy" id="36881"/>
    <lineage>
        <taxon>Eukaryota</taxon>
        <taxon>Viridiplantae</taxon>
        <taxon>Chlorophyta</taxon>
        <taxon>Pyramimonadophyceae</taxon>
        <taxon>Pyramimonadales</taxon>
        <taxon>Pyramimonadaceae</taxon>
        <taxon>Cymbomonas</taxon>
    </lineage>
</organism>
<dbReference type="Proteomes" id="UP001190700">
    <property type="component" value="Unassembled WGS sequence"/>
</dbReference>
<dbReference type="Gene3D" id="3.40.50.720">
    <property type="entry name" value="NAD(P)-binding Rossmann-like Domain"/>
    <property type="match status" value="1"/>
</dbReference>